<reference evidence="2" key="1">
    <citation type="journal article" date="2011" name="Genome Biol.">
        <title>The draft genome of the carcinogenic human liver fluke Clonorchis sinensis.</title>
        <authorList>
            <person name="Wang X."/>
            <person name="Chen W."/>
            <person name="Huang Y."/>
            <person name="Sun J."/>
            <person name="Men J."/>
            <person name="Liu H."/>
            <person name="Luo F."/>
            <person name="Guo L."/>
            <person name="Lv X."/>
            <person name="Deng C."/>
            <person name="Zhou C."/>
            <person name="Fan Y."/>
            <person name="Li X."/>
            <person name="Huang L."/>
            <person name="Hu Y."/>
            <person name="Liang C."/>
            <person name="Hu X."/>
            <person name="Xu J."/>
            <person name="Yu X."/>
        </authorList>
    </citation>
    <scope>NUCLEOTIDE SEQUENCE [LARGE SCALE GENOMIC DNA]</scope>
    <source>
        <strain evidence="2">Henan</strain>
    </source>
</reference>
<feature type="region of interest" description="Disordered" evidence="1">
    <location>
        <begin position="337"/>
        <end position="419"/>
    </location>
</feature>
<evidence type="ECO:0000313" key="3">
    <source>
        <dbReference type="Proteomes" id="UP000008909"/>
    </source>
</evidence>
<accession>H2KPT9</accession>
<feature type="region of interest" description="Disordered" evidence="1">
    <location>
        <begin position="179"/>
        <end position="205"/>
    </location>
</feature>
<evidence type="ECO:0000256" key="1">
    <source>
        <dbReference type="SAM" id="MobiDB-lite"/>
    </source>
</evidence>
<feature type="compositionally biased region" description="Low complexity" evidence="1">
    <location>
        <begin position="674"/>
        <end position="689"/>
    </location>
</feature>
<feature type="compositionally biased region" description="Basic and acidic residues" evidence="1">
    <location>
        <begin position="993"/>
        <end position="1027"/>
    </location>
</feature>
<feature type="compositionally biased region" description="Polar residues" evidence="1">
    <location>
        <begin position="349"/>
        <end position="366"/>
    </location>
</feature>
<feature type="compositionally biased region" description="Pro residues" evidence="1">
    <location>
        <begin position="187"/>
        <end position="204"/>
    </location>
</feature>
<feature type="region of interest" description="Disordered" evidence="1">
    <location>
        <begin position="671"/>
        <end position="698"/>
    </location>
</feature>
<feature type="compositionally biased region" description="Basic and acidic residues" evidence="1">
    <location>
        <begin position="409"/>
        <end position="419"/>
    </location>
</feature>
<feature type="region of interest" description="Disordered" evidence="1">
    <location>
        <begin position="961"/>
        <end position="1027"/>
    </location>
</feature>
<keyword evidence="3" id="KW-1185">Reference proteome</keyword>
<dbReference type="EMBL" id="DF142935">
    <property type="protein sequence ID" value="GAA37900.2"/>
    <property type="molecule type" value="Genomic_DNA"/>
</dbReference>
<reference key="2">
    <citation type="submission" date="2011-10" db="EMBL/GenBank/DDBJ databases">
        <title>The genome and transcriptome sequence of Clonorchis sinensis provide insights into the carcinogenic liver fluke.</title>
        <authorList>
            <person name="Wang X."/>
            <person name="Huang Y."/>
            <person name="Chen W."/>
            <person name="Liu H."/>
            <person name="Guo L."/>
            <person name="Chen Y."/>
            <person name="Luo F."/>
            <person name="Zhou W."/>
            <person name="Sun J."/>
            <person name="Mao Q."/>
            <person name="Liang P."/>
            <person name="Zhou C."/>
            <person name="Tian Y."/>
            <person name="Men J."/>
            <person name="Lv X."/>
            <person name="Huang L."/>
            <person name="Zhou J."/>
            <person name="Hu Y."/>
            <person name="Li R."/>
            <person name="Zhang F."/>
            <person name="Lei H."/>
            <person name="Li X."/>
            <person name="Hu X."/>
            <person name="Liang C."/>
            <person name="Xu J."/>
            <person name="Wu Z."/>
            <person name="Yu X."/>
        </authorList>
    </citation>
    <scope>NUCLEOTIDE SEQUENCE</scope>
    <source>
        <strain>Henan</strain>
    </source>
</reference>
<proteinExistence type="predicted"/>
<gene>
    <name evidence="2" type="ORF">CLF_102606</name>
</gene>
<name>H2KPT9_CLOSI</name>
<protein>
    <submittedName>
        <fullName evidence="2">Uncharacterized protein</fullName>
    </submittedName>
</protein>
<dbReference type="Proteomes" id="UP000008909">
    <property type="component" value="Unassembled WGS sequence"/>
</dbReference>
<organism evidence="2 3">
    <name type="scientific">Clonorchis sinensis</name>
    <name type="common">Chinese liver fluke</name>
    <dbReference type="NCBI Taxonomy" id="79923"/>
    <lineage>
        <taxon>Eukaryota</taxon>
        <taxon>Metazoa</taxon>
        <taxon>Spiralia</taxon>
        <taxon>Lophotrochozoa</taxon>
        <taxon>Platyhelminthes</taxon>
        <taxon>Trematoda</taxon>
        <taxon>Digenea</taxon>
        <taxon>Opisthorchiida</taxon>
        <taxon>Opisthorchiata</taxon>
        <taxon>Opisthorchiidae</taxon>
        <taxon>Clonorchis</taxon>
    </lineage>
</organism>
<sequence>MLNCLGNKQIPGLARNKAAQEPISTLDYIGPCSRIVVLRNKPGDKPIVPSVSSAIISPAINGIECISVNRCQIQELAGSLLRVTGIKKFTPRDLIWMKLRARVGPFRHLYETEQESALKPHFALLKLPTTCPVLEVGEMHVCDQVTPAVNMKPSEHNPSIYLLVYRNCWCILNESDSNADGERIDPSPTPIPLSNPDEGPPYPISPVKDVRNPSRYSKNTHHKQHFKAGKTVSPIQLVDDHDESGNNLSMYSGAYLARPQPPRLPPLRVPKPVTLVTDAYEAENVTCPTDYFKRLQSKRFQAPRTTKANATDATRDTVLTNPPSLKQIYLKKTAKSNSCSCGRNKARINANQSNDSGSHSVGTTKQRPSRVLKSGDLGSLSQQTTGKEDTSAPGDKGSSENGRCSNRGGVHEDLEEASSRDRYLSVMEDLFKKHKALCARSNRTPQNFSNVNSAVVPGRRIQPIGTIPEDPMMKFTGRHAYHAMGFRGPDKSDSLIVEPDHNLIGQVQRLQRCEQKLKENSQPGYLSMPRPQPARPRNLTHLLREKTQSALEFCQQQRLARVSAVPEGESEMESVSSRDLTPIGSDEELWIDKNRYLLHFNPVVQICPNQSPWHDHSKKVDETASETSVAADTIDAAGVIRRSVSADPLLKRKYSVDKRMELRSAVKSILRNRSSMSSPSSDVYSSQSSNTGSQVGQRNCMQRRALSVSDLTIHMQPGDPFSLESSVGAVQETIVEKNTGQDGTEQAVTPTVTRTLSLLKPITPLHDDESDSVAFESSPDHAQVNRIGFPSSAGCLEFMIASADPNPMTWFDVLDDKLHRSTLRATIREKLIAQFRLKGLSKLFMRFPSGMLGLQRELEKGWDIRPKPELLMKCVVKHHVLKMPITVQNAELVEKIYMNSIVRHPVLYKLIMRRREILPQELQHFINRIMEMTETSDRMMATITNSTTKLSAVTTAAKEMDASGYMTGGPRVSKSAARERVSSSSQATSRKSQKQEIRREQGSLNDEKDTIASQSREEKAAPKMSKKDAGYCAQYGKEIDFDKGFYTTLRNPCANILEEVALHLPEFAWHIRPLFEHLWTTLEDELFERLIDKQMIIQQELEETSSAVSREEDEKIVVTRELLEANGLIPSRQDLLEWPETYELCVQLFKRIPVYSNVCRVPKPGDGVLHDLLICLHMSLYYNKLGILLVKELDTWIPYLLNGLESTFSSVREETCGVLAYLVCAYRLMSKLHATSKNLLVANITLSVLSAIGKYPESYAFYHVGSVLIHGFGETEKVYMFAVCVFLNSCFCLEVHYHLNNFSVAVRQKSNSVGVGVDLYDNSCDGKAFVKAR</sequence>
<evidence type="ECO:0000313" key="2">
    <source>
        <dbReference type="EMBL" id="GAA37900.2"/>
    </source>
</evidence>